<dbReference type="RefSeq" id="WP_136824454.1">
    <property type="nucleotide sequence ID" value="NZ_SWBP01000001.1"/>
</dbReference>
<feature type="chain" id="PRO_5020606802" evidence="1">
    <location>
        <begin position="19"/>
        <end position="220"/>
    </location>
</feature>
<keyword evidence="3" id="KW-1185">Reference proteome</keyword>
<dbReference type="SUPFAM" id="SSF74650">
    <property type="entry name" value="Galactose mutarotase-like"/>
    <property type="match status" value="1"/>
</dbReference>
<evidence type="ECO:0000313" key="3">
    <source>
        <dbReference type="Proteomes" id="UP000308181"/>
    </source>
</evidence>
<keyword evidence="1" id="KW-0732">Signal</keyword>
<feature type="signal peptide" evidence="1">
    <location>
        <begin position="1"/>
        <end position="18"/>
    </location>
</feature>
<dbReference type="Proteomes" id="UP000308181">
    <property type="component" value="Unassembled WGS sequence"/>
</dbReference>
<organism evidence="2 3">
    <name type="scientific">Pedobacter cryophilus</name>
    <dbReference type="NCBI Taxonomy" id="2571271"/>
    <lineage>
        <taxon>Bacteria</taxon>
        <taxon>Pseudomonadati</taxon>
        <taxon>Bacteroidota</taxon>
        <taxon>Sphingobacteriia</taxon>
        <taxon>Sphingobacteriales</taxon>
        <taxon>Sphingobacteriaceae</taxon>
        <taxon>Pedobacter</taxon>
    </lineage>
</organism>
<dbReference type="GO" id="GO:0030246">
    <property type="term" value="F:carbohydrate binding"/>
    <property type="evidence" value="ECO:0007669"/>
    <property type="project" value="InterPro"/>
</dbReference>
<dbReference type="AlphaFoldDB" id="A0A4U1C4D9"/>
<dbReference type="InterPro" id="IPR011013">
    <property type="entry name" value="Gal_mutarotase_sf_dom"/>
</dbReference>
<proteinExistence type="predicted"/>
<reference evidence="2 3" key="1">
    <citation type="submission" date="2019-04" db="EMBL/GenBank/DDBJ databases">
        <title>Pedobacter sp. AR-3-17 sp. nov., isolated from Arctic soil.</title>
        <authorList>
            <person name="Dahal R.H."/>
            <person name="Kim D.-U."/>
        </authorList>
    </citation>
    <scope>NUCLEOTIDE SEQUENCE [LARGE SCALE GENOMIC DNA]</scope>
    <source>
        <strain evidence="2 3">AR-3-17</strain>
    </source>
</reference>
<protein>
    <submittedName>
        <fullName evidence="2">DUF4968 domain-containing protein</fullName>
    </submittedName>
</protein>
<evidence type="ECO:0000313" key="2">
    <source>
        <dbReference type="EMBL" id="TKC00243.1"/>
    </source>
</evidence>
<evidence type="ECO:0000256" key="1">
    <source>
        <dbReference type="SAM" id="SignalP"/>
    </source>
</evidence>
<gene>
    <name evidence="2" type="ORF">FA046_00765</name>
</gene>
<comment type="caution">
    <text evidence="2">The sequence shown here is derived from an EMBL/GenBank/DDBJ whole genome shotgun (WGS) entry which is preliminary data.</text>
</comment>
<accession>A0A4U1C4D9</accession>
<dbReference type="OrthoDB" id="771019at2"/>
<sequence>MKCCYIFLLFLFPFFGEAQILDSLDIYDHKEFENQTLKVFSDNGLIKLQVIKANIIKVNFYKKAAPEIQEEQKADTSVDVRITQNLDDIFMQTDSLLVIINKLDFKIKFQTTKEQLYTINQSVSLSDSCHSFSLSTTKNEDFFKHKNRKLKQKIYKMKTLKAIYSSKKYALYFQDTYNGYVELNNQNLQIKYYDSNALGYYFLTGSKKEVELSAKLYQKN</sequence>
<name>A0A4U1C4D9_9SPHI</name>
<dbReference type="EMBL" id="SWBP01000001">
    <property type="protein sequence ID" value="TKC00243.1"/>
    <property type="molecule type" value="Genomic_DNA"/>
</dbReference>
<dbReference type="GO" id="GO:0003824">
    <property type="term" value="F:catalytic activity"/>
    <property type="evidence" value="ECO:0007669"/>
    <property type="project" value="InterPro"/>
</dbReference>
<dbReference type="Gene3D" id="2.60.40.1760">
    <property type="entry name" value="glycosyl hydrolase (family 31)"/>
    <property type="match status" value="1"/>
</dbReference>
<dbReference type="GO" id="GO:0005975">
    <property type="term" value="P:carbohydrate metabolic process"/>
    <property type="evidence" value="ECO:0007669"/>
    <property type="project" value="InterPro"/>
</dbReference>